<reference evidence="1 2" key="1">
    <citation type="submission" date="2024-01" db="EMBL/GenBank/DDBJ databases">
        <title>A draft genome for a cacao thread blight-causing isolate of Paramarasmius palmivorus.</title>
        <authorList>
            <person name="Baruah I.K."/>
            <person name="Bukari Y."/>
            <person name="Amoako-Attah I."/>
            <person name="Meinhardt L.W."/>
            <person name="Bailey B.A."/>
            <person name="Cohen S.P."/>
        </authorList>
    </citation>
    <scope>NUCLEOTIDE SEQUENCE [LARGE SCALE GENOMIC DNA]</scope>
    <source>
        <strain evidence="1 2">GH-12</strain>
    </source>
</reference>
<name>A0AAW0D7U7_9AGAR</name>
<dbReference type="AlphaFoldDB" id="A0AAW0D7U7"/>
<proteinExistence type="predicted"/>
<organism evidence="1 2">
    <name type="scientific">Paramarasmius palmivorus</name>
    <dbReference type="NCBI Taxonomy" id="297713"/>
    <lineage>
        <taxon>Eukaryota</taxon>
        <taxon>Fungi</taxon>
        <taxon>Dikarya</taxon>
        <taxon>Basidiomycota</taxon>
        <taxon>Agaricomycotina</taxon>
        <taxon>Agaricomycetes</taxon>
        <taxon>Agaricomycetidae</taxon>
        <taxon>Agaricales</taxon>
        <taxon>Marasmiineae</taxon>
        <taxon>Marasmiaceae</taxon>
        <taxon>Paramarasmius</taxon>
    </lineage>
</organism>
<gene>
    <name evidence="1" type="ORF">VNI00_006339</name>
</gene>
<keyword evidence="2" id="KW-1185">Reference proteome</keyword>
<dbReference type="Proteomes" id="UP001383192">
    <property type="component" value="Unassembled WGS sequence"/>
</dbReference>
<accession>A0AAW0D7U7</accession>
<evidence type="ECO:0000313" key="2">
    <source>
        <dbReference type="Proteomes" id="UP001383192"/>
    </source>
</evidence>
<sequence>MSSPSLVRWDPSHSHMLSSKAISEGWDTFFWIGEPLINFGNLAIGSFSSTSLHRRRTEPDEPRADAGMNTKRFELTTAEVFKWLGLLIHNNPDARVEVVPCEVKDIGILSYLPVKDKPETWDNKLGTDSDLKQLWKPGNFRLVDPDPYGHYGGLSVAGAKTIEQWEQKLGSYITLNRPLDSHSTVPQNTITLPSTLVNEFKRNNFTVDIFKKNRIITFPKISAESEAFLDACSLILEPGNIPFFQTHFRLCLWVHCLDGNVYPEYAAKIDERVEMIAEEGVTMDDNDPLNVALRRWYLSQAMDDLQGSDNSGGEQGEE</sequence>
<dbReference type="EMBL" id="JAYKXP010000019">
    <property type="protein sequence ID" value="KAK7047571.1"/>
    <property type="molecule type" value="Genomic_DNA"/>
</dbReference>
<comment type="caution">
    <text evidence="1">The sequence shown here is derived from an EMBL/GenBank/DDBJ whole genome shotgun (WGS) entry which is preliminary data.</text>
</comment>
<protein>
    <submittedName>
        <fullName evidence="1">Uncharacterized protein</fullName>
    </submittedName>
</protein>
<evidence type="ECO:0000313" key="1">
    <source>
        <dbReference type="EMBL" id="KAK7047571.1"/>
    </source>
</evidence>